<evidence type="ECO:0000313" key="3">
    <source>
        <dbReference type="Proteomes" id="UP001153069"/>
    </source>
</evidence>
<name>A0A9N8HPD4_9STRA</name>
<evidence type="ECO:0000256" key="1">
    <source>
        <dbReference type="SAM" id="MobiDB-lite"/>
    </source>
</evidence>
<accession>A0A9N8HPD4</accession>
<sequence>MGNSESVPQQRRGRSPKDGRRRSRSMDHSLAKEMMAITAANCSPTSTNSDKIGKPTAGGTRKTPGRAKSFESSVVSKREMREIPSGNKSGTRKNVRASSKSRSSRKITSNSNSITLGDQDLDEIYDFVNQMKETNLGGNMLEEFVVRQAEDIQTSEMGGKPSLHSVPIQIEIS</sequence>
<organism evidence="2 3">
    <name type="scientific">Seminavis robusta</name>
    <dbReference type="NCBI Taxonomy" id="568900"/>
    <lineage>
        <taxon>Eukaryota</taxon>
        <taxon>Sar</taxon>
        <taxon>Stramenopiles</taxon>
        <taxon>Ochrophyta</taxon>
        <taxon>Bacillariophyta</taxon>
        <taxon>Bacillariophyceae</taxon>
        <taxon>Bacillariophycidae</taxon>
        <taxon>Naviculales</taxon>
        <taxon>Naviculaceae</taxon>
        <taxon>Seminavis</taxon>
    </lineage>
</organism>
<dbReference type="Proteomes" id="UP001153069">
    <property type="component" value="Unassembled WGS sequence"/>
</dbReference>
<protein>
    <submittedName>
        <fullName evidence="2">Uncharacterized protein</fullName>
    </submittedName>
</protein>
<proteinExistence type="predicted"/>
<feature type="region of interest" description="Disordered" evidence="1">
    <location>
        <begin position="1"/>
        <end position="115"/>
    </location>
</feature>
<feature type="compositionally biased region" description="Polar residues" evidence="1">
    <location>
        <begin position="40"/>
        <end position="50"/>
    </location>
</feature>
<comment type="caution">
    <text evidence="2">The sequence shown here is derived from an EMBL/GenBank/DDBJ whole genome shotgun (WGS) entry which is preliminary data.</text>
</comment>
<evidence type="ECO:0000313" key="2">
    <source>
        <dbReference type="EMBL" id="CAB9520137.1"/>
    </source>
</evidence>
<feature type="compositionally biased region" description="Low complexity" evidence="1">
    <location>
        <begin position="98"/>
        <end position="115"/>
    </location>
</feature>
<gene>
    <name evidence="2" type="ORF">SEMRO_1077_G238580.1</name>
</gene>
<feature type="compositionally biased region" description="Basic residues" evidence="1">
    <location>
        <begin position="11"/>
        <end position="23"/>
    </location>
</feature>
<dbReference type="EMBL" id="CAICTM010001075">
    <property type="protein sequence ID" value="CAB9520137.1"/>
    <property type="molecule type" value="Genomic_DNA"/>
</dbReference>
<keyword evidence="3" id="KW-1185">Reference proteome</keyword>
<reference evidence="2" key="1">
    <citation type="submission" date="2020-06" db="EMBL/GenBank/DDBJ databases">
        <authorList>
            <consortium name="Plant Systems Biology data submission"/>
        </authorList>
    </citation>
    <scope>NUCLEOTIDE SEQUENCE</scope>
    <source>
        <strain evidence="2">D6</strain>
    </source>
</reference>
<dbReference type="AlphaFoldDB" id="A0A9N8HPD4"/>